<organism evidence="1 2">
    <name type="scientific">Bizionia myxarmorum</name>
    <dbReference type="NCBI Taxonomy" id="291186"/>
    <lineage>
        <taxon>Bacteria</taxon>
        <taxon>Pseudomonadati</taxon>
        <taxon>Bacteroidota</taxon>
        <taxon>Flavobacteriia</taxon>
        <taxon>Flavobacteriales</taxon>
        <taxon>Flavobacteriaceae</taxon>
        <taxon>Bizionia</taxon>
    </lineage>
</organism>
<dbReference type="Proteomes" id="UP000323720">
    <property type="component" value="Unassembled WGS sequence"/>
</dbReference>
<evidence type="ECO:0000313" key="1">
    <source>
        <dbReference type="EMBL" id="TYB79523.1"/>
    </source>
</evidence>
<reference evidence="1 2" key="1">
    <citation type="submission" date="2019-08" db="EMBL/GenBank/DDBJ databases">
        <title>Genomes of Antarctic Bizionia species.</title>
        <authorList>
            <person name="Bowman J.P."/>
        </authorList>
    </citation>
    <scope>NUCLEOTIDE SEQUENCE [LARGE SCALE GENOMIC DNA]</scope>
    <source>
        <strain evidence="1 2">ADA-4</strain>
    </source>
</reference>
<dbReference type="RefSeq" id="WP_148403255.1">
    <property type="nucleotide sequence ID" value="NZ_VSKK01000001.1"/>
</dbReference>
<dbReference type="OrthoDB" id="1110708at2"/>
<dbReference type="SUPFAM" id="SSF56925">
    <property type="entry name" value="OMPA-like"/>
    <property type="match status" value="1"/>
</dbReference>
<proteinExistence type="predicted"/>
<accession>A0A5D0RDY0</accession>
<dbReference type="AlphaFoldDB" id="A0A5D0RDY0"/>
<name>A0A5D0RDY0_9FLAO</name>
<keyword evidence="2" id="KW-1185">Reference proteome</keyword>
<protein>
    <submittedName>
        <fullName evidence="1">Curli production assembly/transport component CsgG</fullName>
    </submittedName>
</protein>
<dbReference type="EMBL" id="VSKK01000001">
    <property type="protein sequence ID" value="TYB79523.1"/>
    <property type="molecule type" value="Genomic_DNA"/>
</dbReference>
<evidence type="ECO:0000313" key="2">
    <source>
        <dbReference type="Proteomes" id="UP000323720"/>
    </source>
</evidence>
<comment type="caution">
    <text evidence="1">The sequence shown here is derived from an EMBL/GenBank/DDBJ whole genome shotgun (WGS) entry which is preliminary data.</text>
</comment>
<gene>
    <name evidence="1" type="ORF">ES674_07115</name>
</gene>
<dbReference type="InterPro" id="IPR011250">
    <property type="entry name" value="OMP/PagP_B-barrel"/>
</dbReference>
<sequence>MKCFTLKYQKSIFKKQACFLLLVVAFFNGLVSWSQINSTNPTFNALPQTDFYDYRGTNAVSTMLGTALINGDYANPEFGYYYGIGYKKSLIPHINVNLTFNKFNLIDKGVFKDGFISIDFNAEILAFPHERFSPFGFIGGGVHASNYFESAVGKAQAGLGIEYVIYESFIFRLFGEYNEVFEPELTDVTVQTENVVYWRIAGGFNFYFGGKKKKAKLLNATSTIIKTNPIPTDK</sequence>